<name>A0A844F4R8_CLOSV</name>
<accession>A0A844F4R8</accession>
<dbReference type="AlphaFoldDB" id="A0A844F4R8"/>
<dbReference type="Pfam" id="PF03432">
    <property type="entry name" value="Relaxase"/>
    <property type="match status" value="1"/>
</dbReference>
<organism evidence="2 3">
    <name type="scientific">Clostridium scindens (strain JCM 10418 / VPI 12708)</name>
    <dbReference type="NCBI Taxonomy" id="29347"/>
    <lineage>
        <taxon>Bacteria</taxon>
        <taxon>Bacillati</taxon>
        <taxon>Bacillota</taxon>
        <taxon>Clostridia</taxon>
        <taxon>Lachnospirales</taxon>
        <taxon>Lachnospiraceae</taxon>
    </lineage>
</organism>
<evidence type="ECO:0000313" key="3">
    <source>
        <dbReference type="Proteomes" id="UP000462363"/>
    </source>
</evidence>
<feature type="domain" description="MobA/VirD2-like nuclease" evidence="1">
    <location>
        <begin position="78"/>
        <end position="198"/>
    </location>
</feature>
<evidence type="ECO:0000259" key="1">
    <source>
        <dbReference type="Pfam" id="PF03432"/>
    </source>
</evidence>
<dbReference type="InterPro" id="IPR005094">
    <property type="entry name" value="Endonuclease_MobA/VirD2"/>
</dbReference>
<dbReference type="RefSeq" id="WP_154322979.1">
    <property type="nucleotide sequence ID" value="NZ_CP045695.1"/>
</dbReference>
<protein>
    <submittedName>
        <fullName evidence="2">Relaxase/mobilization nuclease domain-containing protein</fullName>
    </submittedName>
</protein>
<dbReference type="EMBL" id="VUMB01000029">
    <property type="protein sequence ID" value="MSS41238.1"/>
    <property type="molecule type" value="Genomic_DNA"/>
</dbReference>
<gene>
    <name evidence="2" type="ORF">FYJ37_13000</name>
</gene>
<reference evidence="2 3" key="1">
    <citation type="submission" date="2019-08" db="EMBL/GenBank/DDBJ databases">
        <title>In-depth cultivation of the pig gut microbiome towards novel bacterial diversity and tailored functional studies.</title>
        <authorList>
            <person name="Wylensek D."/>
            <person name="Hitch T.C.A."/>
            <person name="Clavel T."/>
        </authorList>
    </citation>
    <scope>NUCLEOTIDE SEQUENCE [LARGE SCALE GENOMIC DNA]</scope>
    <source>
        <strain evidence="2 3">BL-389-WT-3D</strain>
    </source>
</reference>
<evidence type="ECO:0000313" key="2">
    <source>
        <dbReference type="EMBL" id="MSS41238.1"/>
    </source>
</evidence>
<sequence length="485" mass="56171">MATTSIWSVKGWLGKVVVYVENPEKTENPDFVETPDMSEQDTQGLTDVIAYAVNEEKTRRKNKSGEGDSIDNESEIIMQQYVSGINCTPTTARSEMMAVKKRYGKDEGIMAFHGYQSFAPGECTPAMAHEIGVKLAEELWGERFQVLVATHLDKAHHLHNHFVVNSVSFADGRRYHRTNQDYRDMRNVSDKLCGEYRLSVIENPKAGKAKHYGEWRAEQEGRPTYRGLIKADVDEAIEMARTEKQFFHYLKEKGYSFKFGKDITICPQGRERGVKLARNFGENYTLEAIRQRLLEQSNEKSAIQRMEHEPQKKTYVVRMYGTLPVRRKIGGLRGLYFHYCYLLGIFPKNRPPVNPKQLHFLLREDLRKLDTISKETRLLCRYHIDTAEELFSLKERLQGQMTQLADTRKHLRYQSRSIKDEDKLSGIKAEISSLTEQIGTLRKEVMLCDGIAARSGVMKEKLQIVRQENNQKKEDKSHEHIRRSR</sequence>
<dbReference type="Proteomes" id="UP000462363">
    <property type="component" value="Unassembled WGS sequence"/>
</dbReference>
<proteinExistence type="predicted"/>
<comment type="caution">
    <text evidence="2">The sequence shown here is derived from an EMBL/GenBank/DDBJ whole genome shotgun (WGS) entry which is preliminary data.</text>
</comment>